<dbReference type="STRING" id="1076256.A0A2H3BRA5"/>
<dbReference type="PANTHER" id="PTHR43774">
    <property type="entry name" value="PEPTIDE METHIONINE SULFOXIDE REDUCTASE"/>
    <property type="match status" value="1"/>
</dbReference>
<dbReference type="PANTHER" id="PTHR43774:SF1">
    <property type="entry name" value="PEPTIDE METHIONINE SULFOXIDE REDUCTASE MSRA 2"/>
    <property type="match status" value="1"/>
</dbReference>
<comment type="similarity">
    <text evidence="1">Belongs to the MsrA Met sulfoxide reductase family.</text>
</comment>
<dbReference type="Pfam" id="PF01625">
    <property type="entry name" value="PMSR"/>
    <property type="match status" value="1"/>
</dbReference>
<organism evidence="6 7">
    <name type="scientific">Armillaria solidipes</name>
    <dbReference type="NCBI Taxonomy" id="1076256"/>
    <lineage>
        <taxon>Eukaryota</taxon>
        <taxon>Fungi</taxon>
        <taxon>Dikarya</taxon>
        <taxon>Basidiomycota</taxon>
        <taxon>Agaricomycotina</taxon>
        <taxon>Agaricomycetes</taxon>
        <taxon>Agaricomycetidae</taxon>
        <taxon>Agaricales</taxon>
        <taxon>Marasmiineae</taxon>
        <taxon>Physalacriaceae</taxon>
        <taxon>Armillaria</taxon>
    </lineage>
</organism>
<keyword evidence="7" id="KW-1185">Reference proteome</keyword>
<dbReference type="EMBL" id="KZ293441">
    <property type="protein sequence ID" value="PBK66393.1"/>
    <property type="molecule type" value="Genomic_DNA"/>
</dbReference>
<evidence type="ECO:0000256" key="2">
    <source>
        <dbReference type="ARBA" id="ARBA00012502"/>
    </source>
</evidence>
<dbReference type="NCBIfam" id="TIGR00401">
    <property type="entry name" value="msrA"/>
    <property type="match status" value="1"/>
</dbReference>
<evidence type="ECO:0000259" key="5">
    <source>
        <dbReference type="Pfam" id="PF01625"/>
    </source>
</evidence>
<dbReference type="Gene3D" id="3.30.1060.10">
    <property type="entry name" value="Peptide methionine sulphoxide reductase MsrA"/>
    <property type="match status" value="1"/>
</dbReference>
<evidence type="ECO:0000313" key="7">
    <source>
        <dbReference type="Proteomes" id="UP000218334"/>
    </source>
</evidence>
<dbReference type="EC" id="1.8.4.11" evidence="2"/>
<accession>A0A2H3BRA5</accession>
<keyword evidence="3" id="KW-0560">Oxidoreductase</keyword>
<evidence type="ECO:0000313" key="6">
    <source>
        <dbReference type="EMBL" id="PBK66393.1"/>
    </source>
</evidence>
<sequence length="172" mass="19176">MTKFPVLSPARSTPVELPFLKHYPEGKGVININVRYTNGKADATSADYKIVYTTDHAEAVNIEFDPAVVGYDELVGTFSTTHNPMTLDSQGKDTGTQYRSAIFMHSPEQATVARGMTEDVQVKKIPSGRTVVTEIVEAGCWWDAEEYHQLYLFKNPELTPVSSFVFLTKSCF</sequence>
<proteinExistence type="inferred from homology"/>
<protein>
    <recommendedName>
        <fullName evidence="2">peptide-methionine (S)-S-oxide reductase</fullName>
        <ecNumber evidence="2">1.8.4.11</ecNumber>
    </recommendedName>
    <alternativeName>
        <fullName evidence="4">Peptide-methionine (S)-S-oxide reductase</fullName>
    </alternativeName>
</protein>
<dbReference type="AlphaFoldDB" id="A0A2H3BRA5"/>
<evidence type="ECO:0000256" key="1">
    <source>
        <dbReference type="ARBA" id="ARBA00005591"/>
    </source>
</evidence>
<dbReference type="InterPro" id="IPR002569">
    <property type="entry name" value="Met_Sox_Rdtase_MsrA_dom"/>
</dbReference>
<dbReference type="GO" id="GO:0008113">
    <property type="term" value="F:peptide-methionine (S)-S-oxide reductase activity"/>
    <property type="evidence" value="ECO:0007669"/>
    <property type="project" value="UniProtKB-EC"/>
</dbReference>
<name>A0A2H3BRA5_9AGAR</name>
<evidence type="ECO:0000256" key="3">
    <source>
        <dbReference type="ARBA" id="ARBA00023002"/>
    </source>
</evidence>
<reference evidence="7" key="1">
    <citation type="journal article" date="2017" name="Nat. Ecol. Evol.">
        <title>Genome expansion and lineage-specific genetic innovations in the forest pathogenic fungi Armillaria.</title>
        <authorList>
            <person name="Sipos G."/>
            <person name="Prasanna A.N."/>
            <person name="Walter M.C."/>
            <person name="O'Connor E."/>
            <person name="Balint B."/>
            <person name="Krizsan K."/>
            <person name="Kiss B."/>
            <person name="Hess J."/>
            <person name="Varga T."/>
            <person name="Slot J."/>
            <person name="Riley R."/>
            <person name="Boka B."/>
            <person name="Rigling D."/>
            <person name="Barry K."/>
            <person name="Lee J."/>
            <person name="Mihaltcheva S."/>
            <person name="LaButti K."/>
            <person name="Lipzen A."/>
            <person name="Waldron R."/>
            <person name="Moloney N.M."/>
            <person name="Sperisen C."/>
            <person name="Kredics L."/>
            <person name="Vagvoelgyi C."/>
            <person name="Patrignani A."/>
            <person name="Fitzpatrick D."/>
            <person name="Nagy I."/>
            <person name="Doyle S."/>
            <person name="Anderson J.B."/>
            <person name="Grigoriev I.V."/>
            <person name="Gueldener U."/>
            <person name="Muensterkoetter M."/>
            <person name="Nagy L.G."/>
        </authorList>
    </citation>
    <scope>NUCLEOTIDE SEQUENCE [LARGE SCALE GENOMIC DNA]</scope>
    <source>
        <strain evidence="7">28-4</strain>
    </source>
</reference>
<dbReference type="SUPFAM" id="SSF55068">
    <property type="entry name" value="Peptide methionine sulfoxide reductase"/>
    <property type="match status" value="1"/>
</dbReference>
<gene>
    <name evidence="6" type="ORF">ARMSODRAFT_1048354</name>
</gene>
<evidence type="ECO:0000256" key="4">
    <source>
        <dbReference type="ARBA" id="ARBA00030643"/>
    </source>
</evidence>
<dbReference type="Proteomes" id="UP000218334">
    <property type="component" value="Unassembled WGS sequence"/>
</dbReference>
<dbReference type="InterPro" id="IPR036509">
    <property type="entry name" value="Met_Sox_Rdtase_MsrA_sf"/>
</dbReference>
<feature type="domain" description="Peptide methionine sulphoxide reductase MsrA" evidence="5">
    <location>
        <begin position="23"/>
        <end position="157"/>
    </location>
</feature>